<dbReference type="AlphaFoldDB" id="A0A6G4TZ19"/>
<evidence type="ECO:0000313" key="9">
    <source>
        <dbReference type="EMBL" id="NGN64277.1"/>
    </source>
</evidence>
<evidence type="ECO:0000256" key="6">
    <source>
        <dbReference type="PROSITE-ProRule" id="PRU00277"/>
    </source>
</evidence>
<evidence type="ECO:0000256" key="2">
    <source>
        <dbReference type="ARBA" id="ARBA00006577"/>
    </source>
</evidence>
<evidence type="ECO:0000259" key="8">
    <source>
        <dbReference type="PROSITE" id="PS50059"/>
    </source>
</evidence>
<dbReference type="Gene3D" id="3.10.50.40">
    <property type="match status" value="2"/>
</dbReference>
<dbReference type="EC" id="5.2.1.8" evidence="3 6"/>
<dbReference type="PANTHER" id="PTHR43811">
    <property type="entry name" value="FKBP-TYPE PEPTIDYL-PROLYL CIS-TRANS ISOMERASE FKPA"/>
    <property type="match status" value="1"/>
</dbReference>
<evidence type="ECO:0000313" key="10">
    <source>
        <dbReference type="Proteomes" id="UP000481583"/>
    </source>
</evidence>
<sequence length="321" mass="32927">MGAALVVPALLFTAACGSDDGSDSGKGSGATVSQVSGKFGQQPKISAPKDAKAPDEVAVKTLVEGKGDKIAKGDQVRLDIAGQAMKDKRDLGSTWATAKKGDKGPHQQLIEKIGQPSQSLPPKVQEALVGAKPGSRLLVEGTAGAIVGKALNPQAGIKKTDGLTWVLDVQGAAKVDSKAEAEGKNAAVKAGLPKVESPAQKPAKITIPKGEDAPEKLEQQTLIKGDGKTVKAGDGVIAQYTGVAWEDGKKFDSSWDNGGATPFQIGTGAVVKGWDKALVGKKVGDRVLMVVPPKDAYGTDKKAHKLGGKTLVFVVDVVGTV</sequence>
<gene>
    <name evidence="9" type="ORF">G5C51_10225</name>
</gene>
<accession>A0A6G4TZ19</accession>
<feature type="domain" description="PPIase FKBP-type" evidence="8">
    <location>
        <begin position="233"/>
        <end position="321"/>
    </location>
</feature>
<keyword evidence="5 6" id="KW-0413">Isomerase</keyword>
<dbReference type="PANTHER" id="PTHR43811:SF19">
    <property type="entry name" value="39 KDA FK506-BINDING NUCLEAR PROTEIN"/>
    <property type="match status" value="1"/>
</dbReference>
<keyword evidence="10" id="KW-1185">Reference proteome</keyword>
<organism evidence="9 10">
    <name type="scientific">Streptomyces coryli</name>
    <dbReference type="NCBI Taxonomy" id="1128680"/>
    <lineage>
        <taxon>Bacteria</taxon>
        <taxon>Bacillati</taxon>
        <taxon>Actinomycetota</taxon>
        <taxon>Actinomycetes</taxon>
        <taxon>Kitasatosporales</taxon>
        <taxon>Streptomycetaceae</taxon>
        <taxon>Streptomyces</taxon>
    </lineage>
</organism>
<keyword evidence="4 6" id="KW-0697">Rotamase</keyword>
<dbReference type="EMBL" id="JAAKZV010000031">
    <property type="protein sequence ID" value="NGN64277.1"/>
    <property type="molecule type" value="Genomic_DNA"/>
</dbReference>
<comment type="caution">
    <text evidence="9">The sequence shown here is derived from an EMBL/GenBank/DDBJ whole genome shotgun (WGS) entry which is preliminary data.</text>
</comment>
<comment type="catalytic activity">
    <reaction evidence="1 6">
        <text>[protein]-peptidylproline (omega=180) = [protein]-peptidylproline (omega=0)</text>
        <dbReference type="Rhea" id="RHEA:16237"/>
        <dbReference type="Rhea" id="RHEA-COMP:10747"/>
        <dbReference type="Rhea" id="RHEA-COMP:10748"/>
        <dbReference type="ChEBI" id="CHEBI:83833"/>
        <dbReference type="ChEBI" id="CHEBI:83834"/>
        <dbReference type="EC" id="5.2.1.8"/>
    </reaction>
</comment>
<evidence type="ECO:0000256" key="5">
    <source>
        <dbReference type="ARBA" id="ARBA00023235"/>
    </source>
</evidence>
<protein>
    <recommendedName>
        <fullName evidence="3 6">peptidylprolyl isomerase</fullName>
        <ecNumber evidence="3 6">5.2.1.8</ecNumber>
    </recommendedName>
</protein>
<dbReference type="InterPro" id="IPR046357">
    <property type="entry name" value="PPIase_dom_sf"/>
</dbReference>
<dbReference type="Proteomes" id="UP000481583">
    <property type="component" value="Unassembled WGS sequence"/>
</dbReference>
<name>A0A6G4TZ19_9ACTN</name>
<evidence type="ECO:0000256" key="1">
    <source>
        <dbReference type="ARBA" id="ARBA00000971"/>
    </source>
</evidence>
<feature type="region of interest" description="Disordered" evidence="7">
    <location>
        <begin position="17"/>
        <end position="54"/>
    </location>
</feature>
<comment type="similarity">
    <text evidence="2">Belongs to the FKBP-type PPIase family.</text>
</comment>
<proteinExistence type="inferred from homology"/>
<evidence type="ECO:0000256" key="7">
    <source>
        <dbReference type="SAM" id="MobiDB-lite"/>
    </source>
</evidence>
<dbReference type="SUPFAM" id="SSF54534">
    <property type="entry name" value="FKBP-like"/>
    <property type="match status" value="2"/>
</dbReference>
<dbReference type="InterPro" id="IPR001179">
    <property type="entry name" value="PPIase_FKBP_dom"/>
</dbReference>
<evidence type="ECO:0000256" key="4">
    <source>
        <dbReference type="ARBA" id="ARBA00023110"/>
    </source>
</evidence>
<reference evidence="9 10" key="1">
    <citation type="submission" date="2020-02" db="EMBL/GenBank/DDBJ databases">
        <title>Whole-genome analyses of novel actinobacteria.</title>
        <authorList>
            <person name="Sahin N."/>
        </authorList>
    </citation>
    <scope>NUCLEOTIDE SEQUENCE [LARGE SCALE GENOMIC DNA]</scope>
    <source>
        <strain evidence="9 10">A7024</strain>
    </source>
</reference>
<dbReference type="Pfam" id="PF00254">
    <property type="entry name" value="FKBP_C"/>
    <property type="match status" value="1"/>
</dbReference>
<dbReference type="GO" id="GO:0003755">
    <property type="term" value="F:peptidyl-prolyl cis-trans isomerase activity"/>
    <property type="evidence" value="ECO:0007669"/>
    <property type="project" value="UniProtKB-KW"/>
</dbReference>
<evidence type="ECO:0000256" key="3">
    <source>
        <dbReference type="ARBA" id="ARBA00013194"/>
    </source>
</evidence>
<dbReference type="PROSITE" id="PS50059">
    <property type="entry name" value="FKBP_PPIASE"/>
    <property type="match status" value="1"/>
</dbReference>